<feature type="transmembrane region" description="Helical" evidence="5">
    <location>
        <begin position="66"/>
        <end position="85"/>
    </location>
</feature>
<dbReference type="Pfam" id="PF01740">
    <property type="entry name" value="STAS"/>
    <property type="match status" value="1"/>
</dbReference>
<dbReference type="RefSeq" id="WP_217747079.1">
    <property type="nucleotide sequence ID" value="NZ_JAHOEB010000007.1"/>
</dbReference>
<keyword evidence="3 5" id="KW-1133">Transmembrane helix</keyword>
<comment type="subcellular location">
    <subcellularLocation>
        <location evidence="1">Membrane</location>
        <topology evidence="1">Multi-pass membrane protein</topology>
    </subcellularLocation>
</comment>
<evidence type="ECO:0000256" key="3">
    <source>
        <dbReference type="ARBA" id="ARBA00022989"/>
    </source>
</evidence>
<dbReference type="AlphaFoldDB" id="A0AAW4MSB4"/>
<dbReference type="Proteomes" id="UP001196408">
    <property type="component" value="Unassembled WGS sequence"/>
</dbReference>
<evidence type="ECO:0000256" key="2">
    <source>
        <dbReference type="ARBA" id="ARBA00022692"/>
    </source>
</evidence>
<comment type="caution">
    <text evidence="7">The sequence shown here is derived from an EMBL/GenBank/DDBJ whole genome shotgun (WGS) entry which is preliminary data.</text>
</comment>
<protein>
    <submittedName>
        <fullName evidence="7">STAS domain-containing protein</fullName>
    </submittedName>
</protein>
<evidence type="ECO:0000259" key="6">
    <source>
        <dbReference type="PROSITE" id="PS50801"/>
    </source>
</evidence>
<feature type="transmembrane region" description="Helical" evidence="5">
    <location>
        <begin position="163"/>
        <end position="184"/>
    </location>
</feature>
<sequence length="701" mass="78077">MKKFKNATMNDIFAGIIVAFISIPISMGYAQVAGLPMVYGLYGSLVPILVFSLFTTSHDFVFGVDAAPAALTGSALATLGITAGTKEAMQVVPVIALMVALWLIFFSIIKAGCAVKYISTPVMGGFVTGICLSIIMMLVPKLFGGTTGTGEIFELVNHIIKELPLFNGLSFVLGMSTLVIILVVKRINKKIPMPILMMFIGALLTAVFPLEKYGVKLLPHVDPGLPKFMIPSVAHVDISALFFTTLSIAIVVLAQTLLSAQGNAMKDGYKLDGNKEIFAYGMAELATSLVGCCPTNGSVSRTGLARQYGCKTQVMSLSAAATMALLLLFGTGFIEYLPVPILTAIVITALLGACHFALGKRLFKESRNEFYIFMAACCGVLIFGTIYGVVIGIVLSFLAVVIKAVTPPAHFLGVIPGQTGFFNLEKNANARPIRHTIIYRFPGNLFFANIDKFQEDIEKAIKEDTEQVIVDASGISNIDFTAIDRLIIFYNDLQKRNIDFYLTRHMDHLNQALRENGGIEIITSGHVRRTMQQALLDCGLVPPYPLEDLETSHISFIQPELEWAFGDEAEKYKQKMTQEMLDKIHSKTDLSPDLLKDIENHTDFGELGLIEADEFLSRLEMHIPEIMEKIHENEQYVEERLEQYRDRIEERLQEMNPETLRVLKQYRNKYEKKLQELNPHAFNHYKELHQKHLERLEKKKK</sequence>
<feature type="transmembrane region" description="Helical" evidence="5">
    <location>
        <begin position="191"/>
        <end position="210"/>
    </location>
</feature>
<keyword evidence="2 5" id="KW-0812">Transmembrane</keyword>
<feature type="transmembrane region" description="Helical" evidence="5">
    <location>
        <begin position="91"/>
        <end position="109"/>
    </location>
</feature>
<reference evidence="7 10" key="1">
    <citation type="submission" date="2021-06" db="EMBL/GenBank/DDBJ databases">
        <title>Collection of gut derived symbiotic bacterial strains cultured from healthy donors.</title>
        <authorList>
            <person name="Lin H."/>
            <person name="Littmann E."/>
            <person name="Pamer E.G."/>
        </authorList>
    </citation>
    <scope>NUCLEOTIDE SEQUENCE</scope>
    <source>
        <strain evidence="8 10">MSK.21.70</strain>
        <strain evidence="7">MSK.21.82</strain>
    </source>
</reference>
<evidence type="ECO:0000256" key="5">
    <source>
        <dbReference type="SAM" id="Phobius"/>
    </source>
</evidence>
<dbReference type="PANTHER" id="PTHR11814">
    <property type="entry name" value="SULFATE TRANSPORTER"/>
    <property type="match status" value="1"/>
</dbReference>
<feature type="transmembrane region" description="Helical" evidence="5">
    <location>
        <begin position="370"/>
        <end position="402"/>
    </location>
</feature>
<evidence type="ECO:0000313" key="7">
    <source>
        <dbReference type="EMBL" id="MBV3382020.1"/>
    </source>
</evidence>
<dbReference type="Proteomes" id="UP001197492">
    <property type="component" value="Unassembled WGS sequence"/>
</dbReference>
<feature type="transmembrane region" description="Helical" evidence="5">
    <location>
        <begin position="238"/>
        <end position="260"/>
    </location>
</feature>
<feature type="domain" description="STAS" evidence="6">
    <location>
        <begin position="426"/>
        <end position="538"/>
    </location>
</feature>
<dbReference type="InterPro" id="IPR001902">
    <property type="entry name" value="SLC26A/SulP_fam"/>
</dbReference>
<evidence type="ECO:0000256" key="4">
    <source>
        <dbReference type="ARBA" id="ARBA00023136"/>
    </source>
</evidence>
<gene>
    <name evidence="7" type="ORF">KSV97_02030</name>
    <name evidence="8" type="ORF">KSW06_02045</name>
</gene>
<feature type="transmembrane region" description="Helical" evidence="5">
    <location>
        <begin position="340"/>
        <end position="358"/>
    </location>
</feature>
<organism evidence="7 9">
    <name type="scientific">Catenibacterium mitsuokai</name>
    <dbReference type="NCBI Taxonomy" id="100886"/>
    <lineage>
        <taxon>Bacteria</taxon>
        <taxon>Bacillati</taxon>
        <taxon>Bacillota</taxon>
        <taxon>Erysipelotrichia</taxon>
        <taxon>Erysipelotrichales</taxon>
        <taxon>Coprobacillaceae</taxon>
        <taxon>Catenibacterium</taxon>
    </lineage>
</organism>
<dbReference type="GeneID" id="301322825"/>
<feature type="transmembrane region" description="Helical" evidence="5">
    <location>
        <begin position="12"/>
        <end position="30"/>
    </location>
</feature>
<dbReference type="EMBL" id="JAHOEL010000007">
    <property type="protein sequence ID" value="MBV3392046.1"/>
    <property type="molecule type" value="Genomic_DNA"/>
</dbReference>
<dbReference type="GO" id="GO:0055085">
    <property type="term" value="P:transmembrane transport"/>
    <property type="evidence" value="ECO:0007669"/>
    <property type="project" value="InterPro"/>
</dbReference>
<dbReference type="InterPro" id="IPR002645">
    <property type="entry name" value="STAS_dom"/>
</dbReference>
<evidence type="ECO:0000313" key="10">
    <source>
        <dbReference type="Proteomes" id="UP001197492"/>
    </source>
</evidence>
<evidence type="ECO:0000256" key="1">
    <source>
        <dbReference type="ARBA" id="ARBA00004141"/>
    </source>
</evidence>
<dbReference type="PROSITE" id="PS50801">
    <property type="entry name" value="STAS"/>
    <property type="match status" value="1"/>
</dbReference>
<keyword evidence="4 5" id="KW-0472">Membrane</keyword>
<keyword evidence="10" id="KW-1185">Reference proteome</keyword>
<accession>A0AAW4MSB4</accession>
<feature type="transmembrane region" description="Helical" evidence="5">
    <location>
        <begin position="314"/>
        <end position="334"/>
    </location>
</feature>
<dbReference type="GO" id="GO:0016020">
    <property type="term" value="C:membrane"/>
    <property type="evidence" value="ECO:0007669"/>
    <property type="project" value="UniProtKB-SubCell"/>
</dbReference>
<dbReference type="InterPro" id="IPR011547">
    <property type="entry name" value="SLC26A/SulP_dom"/>
</dbReference>
<dbReference type="CDD" id="cd07042">
    <property type="entry name" value="STAS_SulP_like_sulfate_transporter"/>
    <property type="match status" value="1"/>
</dbReference>
<dbReference type="EMBL" id="JAHOEF010000007">
    <property type="protein sequence ID" value="MBV3382020.1"/>
    <property type="molecule type" value="Genomic_DNA"/>
</dbReference>
<proteinExistence type="predicted"/>
<evidence type="ECO:0000313" key="8">
    <source>
        <dbReference type="EMBL" id="MBV3392046.1"/>
    </source>
</evidence>
<feature type="transmembrane region" description="Helical" evidence="5">
    <location>
        <begin position="36"/>
        <end position="54"/>
    </location>
</feature>
<dbReference type="Pfam" id="PF00916">
    <property type="entry name" value="Sulfate_transp"/>
    <property type="match status" value="1"/>
</dbReference>
<name>A0AAW4MSB4_9FIRM</name>
<evidence type="ECO:0000313" key="9">
    <source>
        <dbReference type="Proteomes" id="UP001196408"/>
    </source>
</evidence>
<feature type="transmembrane region" description="Helical" evidence="5">
    <location>
        <begin position="121"/>
        <end position="143"/>
    </location>
</feature>